<evidence type="ECO:0000313" key="3">
    <source>
        <dbReference type="Proteomes" id="UP000051401"/>
    </source>
</evidence>
<reference evidence="2 4" key="2">
    <citation type="submission" date="2018-08" db="EMBL/GenBank/DDBJ databases">
        <title>Genetic Globetrotter - A new plasmid hitch-hiking vast phylogenetic and geographic distances.</title>
        <authorList>
            <person name="Vollmers J."/>
            <person name="Petersen J."/>
        </authorList>
    </citation>
    <scope>NUCLEOTIDE SEQUENCE [LARGE SCALE GENOMIC DNA]</scope>
    <source>
        <strain evidence="2 4">DSM 26383</strain>
    </source>
</reference>
<reference evidence="1 3" key="1">
    <citation type="submission" date="2015-04" db="EMBL/GenBank/DDBJ databases">
        <title>The draft genome sequence of Roseovarius indicus B108T.</title>
        <authorList>
            <person name="Li G."/>
            <person name="Lai Q."/>
            <person name="Shao Z."/>
            <person name="Yan P."/>
        </authorList>
    </citation>
    <scope>NUCLEOTIDE SEQUENCE [LARGE SCALE GENOMIC DNA]</scope>
    <source>
        <strain evidence="1 3">B108</strain>
    </source>
</reference>
<dbReference type="PATRIC" id="fig|540747.5.peg.2611"/>
<sequence length="502" mass="53889">MGFGKMFRAVAALLWVIVIPGAGIAQGTLPDVVPNKPISGDPLIDYRIEACSGTYGFGPYLYAPSDHIIRFSDFCLLEDQGVALAAEELSGLTLTKDGPNFRLFEDFPSGDERYARNNVSFLFGEGTEECESSEPRNAFEYTIPNADALRDFKETGFGWQEGYVIGETAARPRADEARVLLWIMRFSQSEMATRTLESYELGEDGGLWASIRFGDAGGTVEIDTGFGDHYGKADGGLSITYNGDGSFSATGRFSADSSRVAGHGPTDMVSISGEIPFMRGHFLGADGSRISGYGLVIGTFRTAGGQTHPFRAVASLEGCAVEDAVAAEDAPDTEELVSEGDAQASPDAVLERFTKTCTQVLGDPDAYLAGIETPGPAGERVTSVSPDKKLVSVYARDGTTYDEVELHIVGNRQVRDCSVIGEFHGADTEELAGQFRQMVESREGLTISGGHAPQDYVDGGALTTEEDIYLYAIDGLWPELGLIATAHVIAGELQLYVQRTMN</sequence>
<dbReference type="OrthoDB" id="7817967at2"/>
<protein>
    <submittedName>
        <fullName evidence="1">Uncharacterized protein</fullName>
    </submittedName>
</protein>
<name>A0A0T5PDB7_9RHOB</name>
<accession>A0A0T5PDB7</accession>
<dbReference type="KEGG" id="rid:RIdsm_01790"/>
<dbReference type="Proteomes" id="UP000325785">
    <property type="component" value="Chromosome"/>
</dbReference>
<dbReference type="AlphaFoldDB" id="A0A0T5PDB7"/>
<evidence type="ECO:0000313" key="4">
    <source>
        <dbReference type="Proteomes" id="UP000325785"/>
    </source>
</evidence>
<evidence type="ECO:0000313" key="1">
    <source>
        <dbReference type="EMBL" id="KRS19057.1"/>
    </source>
</evidence>
<organism evidence="1 3">
    <name type="scientific">Roseovarius indicus</name>
    <dbReference type="NCBI Taxonomy" id="540747"/>
    <lineage>
        <taxon>Bacteria</taxon>
        <taxon>Pseudomonadati</taxon>
        <taxon>Pseudomonadota</taxon>
        <taxon>Alphaproteobacteria</taxon>
        <taxon>Rhodobacterales</taxon>
        <taxon>Roseobacteraceae</taxon>
        <taxon>Roseovarius</taxon>
    </lineage>
</organism>
<evidence type="ECO:0000313" key="2">
    <source>
        <dbReference type="EMBL" id="QEW25996.1"/>
    </source>
</evidence>
<dbReference type="EMBL" id="CP031598">
    <property type="protein sequence ID" value="QEW25996.1"/>
    <property type="molecule type" value="Genomic_DNA"/>
</dbReference>
<dbReference type="EMBL" id="LAXI01000002">
    <property type="protein sequence ID" value="KRS19057.1"/>
    <property type="molecule type" value="Genomic_DNA"/>
</dbReference>
<gene>
    <name evidence="2" type="ORF">RIdsm_01790</name>
    <name evidence="1" type="ORF">XM52_05170</name>
</gene>
<keyword evidence="3" id="KW-1185">Reference proteome</keyword>
<dbReference type="RefSeq" id="WP_057813941.1">
    <property type="nucleotide sequence ID" value="NZ_CP031598.1"/>
</dbReference>
<dbReference type="Proteomes" id="UP000051401">
    <property type="component" value="Unassembled WGS sequence"/>
</dbReference>
<proteinExistence type="predicted"/>